<dbReference type="PANTHER" id="PTHR22605:SF16">
    <property type="entry name" value="E3 UBIQUITIN-PROTEIN LIGASE RNF213"/>
    <property type="match status" value="1"/>
</dbReference>
<name>A0ABY7EJ56_MYAAR</name>
<evidence type="ECO:0000313" key="1">
    <source>
        <dbReference type="EMBL" id="WAR09054.1"/>
    </source>
</evidence>
<dbReference type="EMBL" id="CP111017">
    <property type="protein sequence ID" value="WAR09054.1"/>
    <property type="molecule type" value="Genomic_DNA"/>
</dbReference>
<sequence>MISPKNDQNSRGQSKHTGLYLELAVFREITCTYSVDSQCESKAKTFRQRLEEYDFVENKAIADLIMPGISIDDVDSYIWRHIEVDMEVIKTVLATGDNLDDIFTMMHVVIDRLGDYEQGLEWACHYNFRRKEGRKLWEEKFTKTVLQPVIEKMTEAIAGKNKMLAEDTRLAKAAGDETERLIASFTCAWQIVREQLKTYVCVTEFGTAKESLHSKVKDVIYEESNNLPEVCRSIDVLDIAIRFLRSTGGEPDMHLFSYLKEKLQMTTELCSQKEVFDALDKQFHDDLPDESLSSLHGIINSLTEKELANFVDKLHEFIIMKLTVNEKTNGSEYSGDSSKQKRFRCAVFTRFRVEKPRSQSAVDVGSSRPTAANIRRLGIASFSGPATFSISRIVDVFWSTKS</sequence>
<gene>
    <name evidence="1" type="ORF">MAR_019012</name>
</gene>
<accession>A0ABY7EJ56</accession>
<protein>
    <submittedName>
        <fullName evidence="1">Uncharacterized protein</fullName>
    </submittedName>
</protein>
<dbReference type="PANTHER" id="PTHR22605">
    <property type="entry name" value="RZ-TYPE DOMAIN-CONTAINING PROTEIN"/>
    <property type="match status" value="1"/>
</dbReference>
<evidence type="ECO:0000313" key="2">
    <source>
        <dbReference type="Proteomes" id="UP001164746"/>
    </source>
</evidence>
<reference evidence="1" key="1">
    <citation type="submission" date="2022-11" db="EMBL/GenBank/DDBJ databases">
        <title>Centuries of genome instability and evolution in soft-shell clam transmissible cancer (bioRxiv).</title>
        <authorList>
            <person name="Hart S.F.M."/>
            <person name="Yonemitsu M.A."/>
            <person name="Giersch R.M."/>
            <person name="Beal B.F."/>
            <person name="Arriagada G."/>
            <person name="Davis B.W."/>
            <person name="Ostrander E.A."/>
            <person name="Goff S.P."/>
            <person name="Metzger M.J."/>
        </authorList>
    </citation>
    <scope>NUCLEOTIDE SEQUENCE</scope>
    <source>
        <strain evidence="1">MELC-2E11</strain>
        <tissue evidence="1">Siphon/mantle</tissue>
    </source>
</reference>
<dbReference type="Proteomes" id="UP001164746">
    <property type="component" value="Chromosome 6"/>
</dbReference>
<organism evidence="1 2">
    <name type="scientific">Mya arenaria</name>
    <name type="common">Soft-shell clam</name>
    <dbReference type="NCBI Taxonomy" id="6604"/>
    <lineage>
        <taxon>Eukaryota</taxon>
        <taxon>Metazoa</taxon>
        <taxon>Spiralia</taxon>
        <taxon>Lophotrochozoa</taxon>
        <taxon>Mollusca</taxon>
        <taxon>Bivalvia</taxon>
        <taxon>Autobranchia</taxon>
        <taxon>Heteroconchia</taxon>
        <taxon>Euheterodonta</taxon>
        <taxon>Imparidentia</taxon>
        <taxon>Neoheterodontei</taxon>
        <taxon>Myida</taxon>
        <taxon>Myoidea</taxon>
        <taxon>Myidae</taxon>
        <taxon>Mya</taxon>
    </lineage>
</organism>
<proteinExistence type="predicted"/>
<dbReference type="InterPro" id="IPR031248">
    <property type="entry name" value="RNF213"/>
</dbReference>
<keyword evidence="2" id="KW-1185">Reference proteome</keyword>